<protein>
    <submittedName>
        <fullName evidence="2">Uncharacterized protein</fullName>
    </submittedName>
</protein>
<organism evidence="2 3">
    <name type="scientific">Acinetobacter calcoaceticus</name>
    <dbReference type="NCBI Taxonomy" id="471"/>
    <lineage>
        <taxon>Bacteria</taxon>
        <taxon>Pseudomonadati</taxon>
        <taxon>Pseudomonadota</taxon>
        <taxon>Gammaproteobacteria</taxon>
        <taxon>Moraxellales</taxon>
        <taxon>Moraxellaceae</taxon>
        <taxon>Acinetobacter</taxon>
        <taxon>Acinetobacter calcoaceticus/baumannii complex</taxon>
    </lineage>
</organism>
<keyword evidence="3" id="KW-1185">Reference proteome</keyword>
<evidence type="ECO:0000313" key="3">
    <source>
        <dbReference type="Proteomes" id="UP000294963"/>
    </source>
</evidence>
<proteinExistence type="predicted"/>
<keyword evidence="1" id="KW-0732">Signal</keyword>
<reference evidence="2 3" key="1">
    <citation type="submission" date="2019-03" db="EMBL/GenBank/DDBJ databases">
        <title>Genomic analyses of the natural microbiome of Caenorhabditis elegans.</title>
        <authorList>
            <person name="Samuel B."/>
        </authorList>
    </citation>
    <scope>NUCLEOTIDE SEQUENCE [LARGE SCALE GENOMIC DNA]</scope>
    <source>
        <strain evidence="2 3">JUb89</strain>
    </source>
</reference>
<comment type="caution">
    <text evidence="2">The sequence shown here is derived from an EMBL/GenBank/DDBJ whole genome shotgun (WGS) entry which is preliminary data.</text>
</comment>
<evidence type="ECO:0000256" key="1">
    <source>
        <dbReference type="SAM" id="SignalP"/>
    </source>
</evidence>
<feature type="chain" id="PRO_5020465717" evidence="1">
    <location>
        <begin position="19"/>
        <end position="232"/>
    </location>
</feature>
<sequence length="232" mass="27298">MMKLLLVAACLVSITASANELRCVDSYPLFKKLDNDSVFLFQHMHFEDMKKFSDKYSYTLLFSAQHPAQTFSYGKWKDKAQAEQDARSFHRFSKSLNLKVQEYRYNSPKLNYISTQGEVCVVPVVFKYTMLEKEYVHEYDMIYVRNLNAKKWRAFKYIGIETKKDFDEFFPDFPNTVRLSDQKVNGLNYADSGYAMSNAIYQEFDFEITDEVTQGWEKEKQESATLLKNNGY</sequence>
<dbReference type="EMBL" id="SLVJ01000024">
    <property type="protein sequence ID" value="TCM62711.1"/>
    <property type="molecule type" value="Genomic_DNA"/>
</dbReference>
<accession>A0A4R1XIC2</accession>
<gene>
    <name evidence="2" type="ORF">EC844_12429</name>
</gene>
<feature type="signal peptide" evidence="1">
    <location>
        <begin position="1"/>
        <end position="18"/>
    </location>
</feature>
<dbReference type="AlphaFoldDB" id="A0A4R1XIC2"/>
<dbReference type="OrthoDB" id="6713624at2"/>
<evidence type="ECO:0000313" key="2">
    <source>
        <dbReference type="EMBL" id="TCM62711.1"/>
    </source>
</evidence>
<name>A0A4R1XIC2_ACICA</name>
<dbReference type="Proteomes" id="UP000294963">
    <property type="component" value="Unassembled WGS sequence"/>
</dbReference>